<feature type="transmembrane region" description="Helical" evidence="7">
    <location>
        <begin position="198"/>
        <end position="214"/>
    </location>
</feature>
<organism evidence="8 9">
    <name type="scientific">Remersonia thermophila</name>
    <dbReference type="NCBI Taxonomy" id="72144"/>
    <lineage>
        <taxon>Eukaryota</taxon>
        <taxon>Fungi</taxon>
        <taxon>Dikarya</taxon>
        <taxon>Ascomycota</taxon>
        <taxon>Pezizomycotina</taxon>
        <taxon>Sordariomycetes</taxon>
        <taxon>Sordariomycetidae</taxon>
        <taxon>Sordariales</taxon>
        <taxon>Sordariales incertae sedis</taxon>
        <taxon>Remersonia</taxon>
    </lineage>
</organism>
<feature type="transmembrane region" description="Helical" evidence="7">
    <location>
        <begin position="234"/>
        <end position="252"/>
    </location>
</feature>
<dbReference type="Proteomes" id="UP001600064">
    <property type="component" value="Unassembled WGS sequence"/>
</dbReference>
<dbReference type="PANTHER" id="PTHR46187">
    <property type="entry name" value="ALKALINE CERAMIDASE 3"/>
    <property type="match status" value="1"/>
</dbReference>
<keyword evidence="6 7" id="KW-0472">Membrane</keyword>
<evidence type="ECO:0000256" key="2">
    <source>
        <dbReference type="ARBA" id="ARBA00009780"/>
    </source>
</evidence>
<evidence type="ECO:0000256" key="7">
    <source>
        <dbReference type="SAM" id="Phobius"/>
    </source>
</evidence>
<evidence type="ECO:0000256" key="5">
    <source>
        <dbReference type="ARBA" id="ARBA00022989"/>
    </source>
</evidence>
<evidence type="ECO:0000256" key="4">
    <source>
        <dbReference type="ARBA" id="ARBA00022801"/>
    </source>
</evidence>
<comment type="caution">
    <text evidence="8">The sequence shown here is derived from an EMBL/GenBank/DDBJ whole genome shotgun (WGS) entry which is preliminary data.</text>
</comment>
<evidence type="ECO:0000256" key="6">
    <source>
        <dbReference type="ARBA" id="ARBA00023136"/>
    </source>
</evidence>
<sequence>MGHHNIRFVGDPYSNHGVWSPPTSRANFCEEDYNITFYLAEFINALTNVTYVYLALRAMYGPSHRRRDGGRRRLLRPSWDFMSASLLVLGLGSFLFHATLRQTLEFVDEFSMLGLTWSMLHASLTARQPRARARAISVLLAAAYLSFAVFYLGAPQIIYQVYAFTSSLALLLLRTFYVLHWADAGFPEDKRRDWVRRTWKAVATSVLGYVLWIIDFEHCAQLRAWRRSLGLPWAFLLELHGWWHILTAIGAGQSMQVAREARAEVEELQEKAKAQ</sequence>
<keyword evidence="5 7" id="KW-1133">Transmembrane helix</keyword>
<feature type="transmembrane region" description="Helical" evidence="7">
    <location>
        <begin position="157"/>
        <end position="177"/>
    </location>
</feature>
<dbReference type="RefSeq" id="XP_070864539.1">
    <property type="nucleotide sequence ID" value="XM_071013676.1"/>
</dbReference>
<protein>
    <recommendedName>
        <fullName evidence="10">Alkaline phytoceramidase</fullName>
    </recommendedName>
</protein>
<keyword evidence="9" id="KW-1185">Reference proteome</keyword>
<keyword evidence="4" id="KW-0378">Hydrolase</keyword>
<comment type="subcellular location">
    <subcellularLocation>
        <location evidence="1">Membrane</location>
        <topology evidence="1">Multi-pass membrane protein</topology>
    </subcellularLocation>
</comment>
<dbReference type="Pfam" id="PF05875">
    <property type="entry name" value="Ceramidase"/>
    <property type="match status" value="1"/>
</dbReference>
<dbReference type="PANTHER" id="PTHR46187:SF1">
    <property type="entry name" value="ALKALINE PHYTOCERAMIDASE"/>
    <property type="match status" value="1"/>
</dbReference>
<evidence type="ECO:0000256" key="3">
    <source>
        <dbReference type="ARBA" id="ARBA00022692"/>
    </source>
</evidence>
<evidence type="ECO:0008006" key="10">
    <source>
        <dbReference type="Google" id="ProtNLM"/>
    </source>
</evidence>
<feature type="transmembrane region" description="Helical" evidence="7">
    <location>
        <begin position="133"/>
        <end position="151"/>
    </location>
</feature>
<proteinExistence type="inferred from homology"/>
<comment type="similarity">
    <text evidence="2">Belongs to the alkaline ceramidase family.</text>
</comment>
<accession>A0ABR4D6A8</accession>
<dbReference type="GeneID" id="98128320"/>
<evidence type="ECO:0000256" key="1">
    <source>
        <dbReference type="ARBA" id="ARBA00004141"/>
    </source>
</evidence>
<evidence type="ECO:0000313" key="9">
    <source>
        <dbReference type="Proteomes" id="UP001600064"/>
    </source>
</evidence>
<dbReference type="EMBL" id="JAZGUE010000006">
    <property type="protein sequence ID" value="KAL2265812.1"/>
    <property type="molecule type" value="Genomic_DNA"/>
</dbReference>
<evidence type="ECO:0000313" key="8">
    <source>
        <dbReference type="EMBL" id="KAL2265812.1"/>
    </source>
</evidence>
<feature type="transmembrane region" description="Helical" evidence="7">
    <location>
        <begin position="35"/>
        <end position="56"/>
    </location>
</feature>
<gene>
    <name evidence="8" type="ORF">VTJ83DRAFT_6912</name>
</gene>
<dbReference type="InterPro" id="IPR008901">
    <property type="entry name" value="ACER"/>
</dbReference>
<name>A0ABR4D6A8_9PEZI</name>
<reference evidence="8 9" key="1">
    <citation type="journal article" date="2024" name="Commun. Biol.">
        <title>Comparative genomic analysis of thermophilic fungi reveals convergent evolutionary adaptations and gene losses.</title>
        <authorList>
            <person name="Steindorff A.S."/>
            <person name="Aguilar-Pontes M.V."/>
            <person name="Robinson A.J."/>
            <person name="Andreopoulos B."/>
            <person name="LaButti K."/>
            <person name="Kuo A."/>
            <person name="Mondo S."/>
            <person name="Riley R."/>
            <person name="Otillar R."/>
            <person name="Haridas S."/>
            <person name="Lipzen A."/>
            <person name="Grimwood J."/>
            <person name="Schmutz J."/>
            <person name="Clum A."/>
            <person name="Reid I.D."/>
            <person name="Moisan M.C."/>
            <person name="Butler G."/>
            <person name="Nguyen T.T.M."/>
            <person name="Dewar K."/>
            <person name="Conant G."/>
            <person name="Drula E."/>
            <person name="Henrissat B."/>
            <person name="Hansel C."/>
            <person name="Singer S."/>
            <person name="Hutchinson M.I."/>
            <person name="de Vries R.P."/>
            <person name="Natvig D.O."/>
            <person name="Powell A.J."/>
            <person name="Tsang A."/>
            <person name="Grigoriev I.V."/>
        </authorList>
    </citation>
    <scope>NUCLEOTIDE SEQUENCE [LARGE SCALE GENOMIC DNA]</scope>
    <source>
        <strain evidence="8 9">ATCC 22073</strain>
    </source>
</reference>
<keyword evidence="3 7" id="KW-0812">Transmembrane</keyword>